<reference evidence="1 2" key="1">
    <citation type="submission" date="2014-02" db="EMBL/GenBank/DDBJ databases">
        <title>The small core and large imbalanced accessory genome model reveals a collaborative survival strategy of Sorangium cellulosum strains in nature.</title>
        <authorList>
            <person name="Han K."/>
            <person name="Peng R."/>
            <person name="Blom J."/>
            <person name="Li Y.-Z."/>
        </authorList>
    </citation>
    <scope>NUCLEOTIDE SEQUENCE [LARGE SCALE GENOMIC DNA]</scope>
    <source>
        <strain evidence="1 2">So0007-03</strain>
    </source>
</reference>
<evidence type="ECO:0000313" key="2">
    <source>
        <dbReference type="Proteomes" id="UP000075502"/>
    </source>
</evidence>
<evidence type="ECO:0000313" key="1">
    <source>
        <dbReference type="EMBL" id="KYG01804.1"/>
    </source>
</evidence>
<comment type="caution">
    <text evidence="1">The sequence shown here is derived from an EMBL/GenBank/DDBJ whole genome shotgun (WGS) entry which is preliminary data.</text>
</comment>
<accession>A0A150TAS2</accession>
<name>A0A150TAS2_SORCE</name>
<dbReference type="EMBL" id="JEME01003224">
    <property type="protein sequence ID" value="KYG01804.1"/>
    <property type="molecule type" value="Genomic_DNA"/>
</dbReference>
<dbReference type="AlphaFoldDB" id="A0A150TAS2"/>
<sequence length="121" mass="13127">MIHVECPPGTPWPRDRQIEAIVGVPTTIYISAEVEPLVRITHAPAGSQAELSGFSGSGLGALAPDLAGLYRLSIIAHNEVRVIVLVASAAGVPIWQRLRCQDGYRTIARGQEIRQAWWCVC</sequence>
<dbReference type="Proteomes" id="UP000075502">
    <property type="component" value="Unassembled WGS sequence"/>
</dbReference>
<gene>
    <name evidence="1" type="ORF">BE21_55930</name>
</gene>
<protein>
    <submittedName>
        <fullName evidence="1">Uncharacterized protein</fullName>
    </submittedName>
</protein>
<organism evidence="1 2">
    <name type="scientific">Sorangium cellulosum</name>
    <name type="common">Polyangium cellulosum</name>
    <dbReference type="NCBI Taxonomy" id="56"/>
    <lineage>
        <taxon>Bacteria</taxon>
        <taxon>Pseudomonadati</taxon>
        <taxon>Myxococcota</taxon>
        <taxon>Polyangia</taxon>
        <taxon>Polyangiales</taxon>
        <taxon>Polyangiaceae</taxon>
        <taxon>Sorangium</taxon>
    </lineage>
</organism>
<proteinExistence type="predicted"/>